<evidence type="ECO:0000256" key="8">
    <source>
        <dbReference type="RuleBase" id="RU364143"/>
    </source>
</evidence>
<evidence type="ECO:0000313" key="11">
    <source>
        <dbReference type="Proteomes" id="UP000092583"/>
    </source>
</evidence>
<keyword evidence="5 8" id="KW-0804">Transcription</keyword>
<dbReference type="GO" id="GO:0003712">
    <property type="term" value="F:transcription coregulator activity"/>
    <property type="evidence" value="ECO:0007669"/>
    <property type="project" value="InterPro"/>
</dbReference>
<evidence type="ECO:0000313" key="10">
    <source>
        <dbReference type="EMBL" id="OCF60724.1"/>
    </source>
</evidence>
<dbReference type="AlphaFoldDB" id="A0A1B9IZ87"/>
<keyword evidence="8" id="KW-0010">Activator</keyword>
<comment type="subunit">
    <text evidence="8">Component of the Mediator complex.</text>
</comment>
<dbReference type="GO" id="GO:0006357">
    <property type="term" value="P:regulation of transcription by RNA polymerase II"/>
    <property type="evidence" value="ECO:0007669"/>
    <property type="project" value="InterPro"/>
</dbReference>
<feature type="region of interest" description="Disordered" evidence="9">
    <location>
        <begin position="265"/>
        <end position="297"/>
    </location>
</feature>
<comment type="subcellular location">
    <subcellularLocation>
        <location evidence="1 8">Nucleus</location>
    </subcellularLocation>
</comment>
<reference evidence="10 11" key="1">
    <citation type="submission" date="2013-07" db="EMBL/GenBank/DDBJ databases">
        <title>The Genome Sequence of Kwoniella mangroviensis CBS10435.</title>
        <authorList>
            <consortium name="The Broad Institute Genome Sequencing Platform"/>
            <person name="Cuomo C."/>
            <person name="Litvintseva A."/>
            <person name="Chen Y."/>
            <person name="Heitman J."/>
            <person name="Sun S."/>
            <person name="Springer D."/>
            <person name="Dromer F."/>
            <person name="Young S.K."/>
            <person name="Zeng Q."/>
            <person name="Gargeya S."/>
            <person name="Fitzgerald M."/>
            <person name="Abouelleil A."/>
            <person name="Alvarado L."/>
            <person name="Berlin A.M."/>
            <person name="Chapman S.B."/>
            <person name="Dewar J."/>
            <person name="Goldberg J."/>
            <person name="Griggs A."/>
            <person name="Gujja S."/>
            <person name="Hansen M."/>
            <person name="Howarth C."/>
            <person name="Imamovic A."/>
            <person name="Larimer J."/>
            <person name="McCowan C."/>
            <person name="Murphy C."/>
            <person name="Pearson M."/>
            <person name="Priest M."/>
            <person name="Roberts A."/>
            <person name="Saif S."/>
            <person name="Shea T."/>
            <person name="Sykes S."/>
            <person name="Wortman J."/>
            <person name="Nusbaum C."/>
            <person name="Birren B."/>
        </authorList>
    </citation>
    <scope>NUCLEOTIDE SEQUENCE [LARGE SCALE GENOMIC DNA]</scope>
    <source>
        <strain evidence="10 11">CBS 10435</strain>
    </source>
</reference>
<feature type="compositionally biased region" description="Low complexity" evidence="9">
    <location>
        <begin position="265"/>
        <end position="277"/>
    </location>
</feature>
<name>A0A1B9IZ87_9TREE</name>
<evidence type="ECO:0000256" key="6">
    <source>
        <dbReference type="ARBA" id="ARBA00023242"/>
    </source>
</evidence>
<evidence type="ECO:0000256" key="7">
    <source>
        <dbReference type="ARBA" id="ARBA00031259"/>
    </source>
</evidence>
<gene>
    <name evidence="8" type="primary">MED6</name>
    <name evidence="10" type="ORF">L486_00363</name>
</gene>
<evidence type="ECO:0000256" key="4">
    <source>
        <dbReference type="ARBA" id="ARBA00023015"/>
    </source>
</evidence>
<proteinExistence type="inferred from homology"/>
<evidence type="ECO:0000256" key="9">
    <source>
        <dbReference type="SAM" id="MobiDB-lite"/>
    </source>
</evidence>
<sequence length="364" mass="39712">MATPGEEVDQDLSHIHWSWPEAIAANPARSLANADLALDYFAFSPFWDSKSNNNVLRTQRRVENPTYGHAEEKIELNAFKSGFEYIVSHSQPPDLFVIQKREVDPSGKRDRVSGMWFILQERIYQSPTVYDVVSARLRNASQLITKTLTSLSESHPSSNPRSTTQWRSLPPEVASNMKAKSALTTAADRITEDQADQNGQTESKEEEKEEEEQQQQNTFDWHLFHSLQTTRLALPKLDELSTKPTKNADPMDELKSIEAQLSAQFGISSSSSSQQRQVRPPGSIRSNSVKGLTPNPMGLGVSPVLTVGTMGQTPNLGNLNVASPRNSLGMGMSPGGVSVPGSVIGAGGRAGSMGNVGTPANLLQ</sequence>
<keyword evidence="4 8" id="KW-0805">Transcription regulation</keyword>
<evidence type="ECO:0000256" key="2">
    <source>
        <dbReference type="ARBA" id="ARBA00007526"/>
    </source>
</evidence>
<dbReference type="InterPro" id="IPR007018">
    <property type="entry name" value="Mediator_Med6"/>
</dbReference>
<protein>
    <recommendedName>
        <fullName evidence="3 8">Mediator of RNA polymerase II transcription subunit 6</fullName>
    </recommendedName>
    <alternativeName>
        <fullName evidence="7 8">Mediator complex subunit 6</fullName>
    </alternativeName>
</protein>
<dbReference type="InterPro" id="IPR038566">
    <property type="entry name" value="Mediator_Med6_sf"/>
</dbReference>
<dbReference type="OrthoDB" id="344220at2759"/>
<comment type="function">
    <text evidence="8">Component of the Mediator complex, a coactivator involved in the regulated transcription of nearly all RNA polymerase II-dependent genes. Mediator functions as a bridge to convey information from gene-specific regulatory proteins to the basal RNA polymerase II transcription machinery. Mediator is recruited to promoters by direct interactions with regulatory proteins and serves as a scaffold for the assembly of a functional preinitiation complex with RNA polymerase II and the general transcription factors.</text>
</comment>
<keyword evidence="6 8" id="KW-0539">Nucleus</keyword>
<dbReference type="Pfam" id="PF04934">
    <property type="entry name" value="Med6"/>
    <property type="match status" value="1"/>
</dbReference>
<dbReference type="PANTHER" id="PTHR13104">
    <property type="entry name" value="MED-6-RELATED"/>
    <property type="match status" value="1"/>
</dbReference>
<feature type="region of interest" description="Disordered" evidence="9">
    <location>
        <begin position="149"/>
        <end position="216"/>
    </location>
</feature>
<dbReference type="EMBL" id="KI669459">
    <property type="protein sequence ID" value="OCF60724.1"/>
    <property type="molecule type" value="Genomic_DNA"/>
</dbReference>
<accession>A0A1B9IZ87</accession>
<reference evidence="11" key="2">
    <citation type="submission" date="2013-12" db="EMBL/GenBank/DDBJ databases">
        <title>Evolution of pathogenesis and genome organization in the Tremellales.</title>
        <authorList>
            <person name="Cuomo C."/>
            <person name="Litvintseva A."/>
            <person name="Heitman J."/>
            <person name="Chen Y."/>
            <person name="Sun S."/>
            <person name="Springer D."/>
            <person name="Dromer F."/>
            <person name="Young S."/>
            <person name="Zeng Q."/>
            <person name="Chapman S."/>
            <person name="Gujja S."/>
            <person name="Saif S."/>
            <person name="Birren B."/>
        </authorList>
    </citation>
    <scope>NUCLEOTIDE SEQUENCE [LARGE SCALE GENOMIC DNA]</scope>
    <source>
        <strain evidence="11">CBS 10435</strain>
    </source>
</reference>
<evidence type="ECO:0000256" key="3">
    <source>
        <dbReference type="ARBA" id="ARBA00020634"/>
    </source>
</evidence>
<dbReference type="Gene3D" id="3.10.450.580">
    <property type="entry name" value="Mediator complex, subunit Med6"/>
    <property type="match status" value="1"/>
</dbReference>
<dbReference type="Proteomes" id="UP000092583">
    <property type="component" value="Unassembled WGS sequence"/>
</dbReference>
<keyword evidence="11" id="KW-1185">Reference proteome</keyword>
<organism evidence="10 11">
    <name type="scientific">Kwoniella mangroviensis CBS 10435</name>
    <dbReference type="NCBI Taxonomy" id="1331196"/>
    <lineage>
        <taxon>Eukaryota</taxon>
        <taxon>Fungi</taxon>
        <taxon>Dikarya</taxon>
        <taxon>Basidiomycota</taxon>
        <taxon>Agaricomycotina</taxon>
        <taxon>Tremellomycetes</taxon>
        <taxon>Tremellales</taxon>
        <taxon>Cryptococcaceae</taxon>
        <taxon>Kwoniella</taxon>
    </lineage>
</organism>
<evidence type="ECO:0000256" key="5">
    <source>
        <dbReference type="ARBA" id="ARBA00023163"/>
    </source>
</evidence>
<comment type="similarity">
    <text evidence="2 8">Belongs to the Mediator complex subunit 6 family.</text>
</comment>
<dbReference type="STRING" id="1331196.A0A1B9IZ87"/>
<evidence type="ECO:0000256" key="1">
    <source>
        <dbReference type="ARBA" id="ARBA00004123"/>
    </source>
</evidence>
<feature type="compositionally biased region" description="Polar residues" evidence="9">
    <location>
        <begin position="149"/>
        <end position="167"/>
    </location>
</feature>
<dbReference type="GO" id="GO:0016592">
    <property type="term" value="C:mediator complex"/>
    <property type="evidence" value="ECO:0007669"/>
    <property type="project" value="InterPro"/>
</dbReference>